<dbReference type="OrthoDB" id="9889608at2"/>
<evidence type="ECO:0000313" key="3">
    <source>
        <dbReference type="Proteomes" id="UP000593943"/>
    </source>
</evidence>
<gene>
    <name evidence="2" type="ORF">BE0216_01330</name>
</gene>
<evidence type="ECO:0000313" key="2">
    <source>
        <dbReference type="EMBL" id="QOL31252.1"/>
    </source>
</evidence>
<dbReference type="KEGG" id="beu:BE0216_01330"/>
<sequence length="85" mass="9075">MMDKIWQFGLTLMTMGFISSAILFAASVVATPFFASVDGMGETTALPGLFGMDLAVAMAVALVVTVIGLLICMIQITQRIQENKD</sequence>
<reference evidence="2 3" key="1">
    <citation type="submission" date="2020-10" db="EMBL/GenBank/DDBJ databases">
        <title>Genome sequencing of Bifidobacterium eulemuris_DSMZ_100216.</title>
        <authorList>
            <person name="Kim J."/>
        </authorList>
    </citation>
    <scope>NUCLEOTIDE SEQUENCE [LARGE SCALE GENOMIC DNA]</scope>
    <source>
        <strain evidence="2 3">DSM 100216</strain>
    </source>
</reference>
<dbReference type="EMBL" id="CP062938">
    <property type="protein sequence ID" value="QOL31252.1"/>
    <property type="molecule type" value="Genomic_DNA"/>
</dbReference>
<evidence type="ECO:0000256" key="1">
    <source>
        <dbReference type="SAM" id="Phobius"/>
    </source>
</evidence>
<dbReference type="RefSeq" id="WP_143249272.1">
    <property type="nucleotide sequence ID" value="NZ_CP062938.1"/>
</dbReference>
<keyword evidence="3" id="KW-1185">Reference proteome</keyword>
<keyword evidence="1" id="KW-1133">Transmembrane helix</keyword>
<feature type="transmembrane region" description="Helical" evidence="1">
    <location>
        <begin position="12"/>
        <end position="34"/>
    </location>
</feature>
<dbReference type="AlphaFoldDB" id="A0A7L9SM91"/>
<keyword evidence="1" id="KW-0812">Transmembrane</keyword>
<name>A0A7L9SM91_9BIFI</name>
<proteinExistence type="predicted"/>
<protein>
    <submittedName>
        <fullName evidence="2">Uncharacterized protein</fullName>
    </submittedName>
</protein>
<dbReference type="Proteomes" id="UP000593943">
    <property type="component" value="Chromosome"/>
</dbReference>
<accession>A0A7L9SM91</accession>
<feature type="transmembrane region" description="Helical" evidence="1">
    <location>
        <begin position="54"/>
        <end position="74"/>
    </location>
</feature>
<organism evidence="2 3">
    <name type="scientific">Bifidobacterium eulemuris</name>
    <dbReference type="NCBI Taxonomy" id="1765219"/>
    <lineage>
        <taxon>Bacteria</taxon>
        <taxon>Bacillati</taxon>
        <taxon>Actinomycetota</taxon>
        <taxon>Actinomycetes</taxon>
        <taxon>Bifidobacteriales</taxon>
        <taxon>Bifidobacteriaceae</taxon>
        <taxon>Bifidobacterium</taxon>
    </lineage>
</organism>
<keyword evidence="1" id="KW-0472">Membrane</keyword>